<dbReference type="Proteomes" id="UP000037020">
    <property type="component" value="Unassembled WGS sequence"/>
</dbReference>
<keyword evidence="2" id="KW-1185">Reference proteome</keyword>
<sequence>MRVSPCARCGRPALRDREHDLALDAPLGGALVCCSAAASASVLSMATRIVPASLRSPDSAS</sequence>
<gene>
    <name evidence="1" type="ORF">ADK38_31180</name>
</gene>
<evidence type="ECO:0000313" key="2">
    <source>
        <dbReference type="Proteomes" id="UP000037020"/>
    </source>
</evidence>
<evidence type="ECO:0000313" key="1">
    <source>
        <dbReference type="EMBL" id="KOG86416.1"/>
    </source>
</evidence>
<organism evidence="1 2">
    <name type="scientific">Streptomyces varsoviensis</name>
    <dbReference type="NCBI Taxonomy" id="67373"/>
    <lineage>
        <taxon>Bacteria</taxon>
        <taxon>Bacillati</taxon>
        <taxon>Actinomycetota</taxon>
        <taxon>Actinomycetes</taxon>
        <taxon>Kitasatosporales</taxon>
        <taxon>Streptomycetaceae</taxon>
        <taxon>Streptomyces</taxon>
    </lineage>
</organism>
<dbReference type="EMBL" id="LGUT01002850">
    <property type="protein sequence ID" value="KOG86416.1"/>
    <property type="molecule type" value="Genomic_DNA"/>
</dbReference>
<name>A0ABR5IZ36_9ACTN</name>
<protein>
    <submittedName>
        <fullName evidence="1">Uncharacterized protein</fullName>
    </submittedName>
</protein>
<proteinExistence type="predicted"/>
<reference evidence="1 2" key="1">
    <citation type="submission" date="2015-07" db="EMBL/GenBank/DDBJ databases">
        <authorList>
            <person name="Ju K.-S."/>
            <person name="Doroghazi J.R."/>
            <person name="Metcalf W.W."/>
        </authorList>
    </citation>
    <scope>NUCLEOTIDE SEQUENCE [LARGE SCALE GENOMIC DNA]</scope>
    <source>
        <strain evidence="1 2">NRRL B-3589</strain>
    </source>
</reference>
<accession>A0ABR5IZ36</accession>
<comment type="caution">
    <text evidence="1">The sequence shown here is derived from an EMBL/GenBank/DDBJ whole genome shotgun (WGS) entry which is preliminary data.</text>
</comment>